<dbReference type="PANTHER" id="PTHR42948:SF1">
    <property type="entry name" value="TRANSPORTER"/>
    <property type="match status" value="1"/>
</dbReference>
<feature type="transmembrane region" description="Helical" evidence="6">
    <location>
        <begin position="75"/>
        <end position="95"/>
    </location>
</feature>
<proteinExistence type="predicted"/>
<reference evidence="7 8" key="1">
    <citation type="submission" date="2018-11" db="EMBL/GenBank/DDBJ databases">
        <authorList>
            <consortium name="Pathogen Informatics"/>
        </authorList>
    </citation>
    <scope>NUCLEOTIDE SEQUENCE [LARGE SCALE GENOMIC DNA]</scope>
</reference>
<comment type="subcellular location">
    <subcellularLocation>
        <location evidence="1">Membrane</location>
        <topology evidence="1">Multi-pass membrane protein</topology>
    </subcellularLocation>
</comment>
<feature type="transmembrane region" description="Helical" evidence="6">
    <location>
        <begin position="158"/>
        <end position="181"/>
    </location>
</feature>
<gene>
    <name evidence="7" type="ORF">DILT_LOCUS10157</name>
</gene>
<feature type="transmembrane region" description="Helical" evidence="6">
    <location>
        <begin position="6"/>
        <end position="35"/>
    </location>
</feature>
<keyword evidence="8" id="KW-1185">Reference proteome</keyword>
<accession>A0A3P7P8F1</accession>
<dbReference type="PANTHER" id="PTHR42948">
    <property type="entry name" value="TRANSPORTER"/>
    <property type="match status" value="1"/>
</dbReference>
<dbReference type="SUPFAM" id="SSF161070">
    <property type="entry name" value="SNF-like"/>
    <property type="match status" value="1"/>
</dbReference>
<dbReference type="AlphaFoldDB" id="A0A3P7P8F1"/>
<feature type="transmembrane region" description="Helical" evidence="6">
    <location>
        <begin position="116"/>
        <end position="138"/>
    </location>
</feature>
<evidence type="ECO:0000256" key="3">
    <source>
        <dbReference type="ARBA" id="ARBA00022692"/>
    </source>
</evidence>
<protein>
    <submittedName>
        <fullName evidence="7">Uncharacterized protein</fullName>
    </submittedName>
</protein>
<organism evidence="7 8">
    <name type="scientific">Dibothriocephalus latus</name>
    <name type="common">Fish tapeworm</name>
    <name type="synonym">Diphyllobothrium latum</name>
    <dbReference type="NCBI Taxonomy" id="60516"/>
    <lineage>
        <taxon>Eukaryota</taxon>
        <taxon>Metazoa</taxon>
        <taxon>Spiralia</taxon>
        <taxon>Lophotrochozoa</taxon>
        <taxon>Platyhelminthes</taxon>
        <taxon>Cestoda</taxon>
        <taxon>Eucestoda</taxon>
        <taxon>Diphyllobothriidea</taxon>
        <taxon>Diphyllobothriidae</taxon>
        <taxon>Dibothriocephalus</taxon>
    </lineage>
</organism>
<name>A0A3P7P8F1_DIBLA</name>
<dbReference type="EMBL" id="UYRU01058912">
    <property type="protein sequence ID" value="VDN14326.1"/>
    <property type="molecule type" value="Genomic_DNA"/>
</dbReference>
<keyword evidence="4 6" id="KW-1133">Transmembrane helix</keyword>
<dbReference type="OrthoDB" id="6581954at2759"/>
<dbReference type="Proteomes" id="UP000281553">
    <property type="component" value="Unassembled WGS sequence"/>
</dbReference>
<evidence type="ECO:0000313" key="8">
    <source>
        <dbReference type="Proteomes" id="UP000281553"/>
    </source>
</evidence>
<evidence type="ECO:0000256" key="1">
    <source>
        <dbReference type="ARBA" id="ARBA00004141"/>
    </source>
</evidence>
<evidence type="ECO:0000256" key="4">
    <source>
        <dbReference type="ARBA" id="ARBA00022989"/>
    </source>
</evidence>
<evidence type="ECO:0000313" key="7">
    <source>
        <dbReference type="EMBL" id="VDN14326.1"/>
    </source>
</evidence>
<feature type="transmembrane region" description="Helical" evidence="6">
    <location>
        <begin position="47"/>
        <end position="69"/>
    </location>
</feature>
<keyword evidence="3 6" id="KW-0812">Transmembrane</keyword>
<evidence type="ECO:0000256" key="6">
    <source>
        <dbReference type="SAM" id="Phobius"/>
    </source>
</evidence>
<dbReference type="InterPro" id="IPR037272">
    <property type="entry name" value="SNS_sf"/>
</dbReference>
<dbReference type="InterPro" id="IPR000175">
    <property type="entry name" value="Na/ntran_symport"/>
</dbReference>
<keyword evidence="2" id="KW-0813">Transport</keyword>
<keyword evidence="5 6" id="KW-0472">Membrane</keyword>
<evidence type="ECO:0000256" key="2">
    <source>
        <dbReference type="ARBA" id="ARBA00022448"/>
    </source>
</evidence>
<sequence length="232" mass="26563">MAKLGIFGRVLCGFFFLCLSFAGITSMISYIELTARTIQDFGVKRNYATIASLIVTFLVGVPSAIDLRILTNQDFVWGFALMISGLCYCYLVVRYKPLRYRRVIVNDFGIGDMKLHIPWVVAMCAIVPLEAVGLIAWWTYESISTNPDWYKFTAESYIVIIMEWIIVFILLGGMNLIVYFCKIAVFEKNVDIGYDPYHPELIPSREDWLTSREIPIVSQECILDSDPQIPMY</sequence>
<evidence type="ECO:0000256" key="5">
    <source>
        <dbReference type="ARBA" id="ARBA00023136"/>
    </source>
</evidence>
<dbReference type="GO" id="GO:0016020">
    <property type="term" value="C:membrane"/>
    <property type="evidence" value="ECO:0007669"/>
    <property type="project" value="UniProtKB-SubCell"/>
</dbReference>